<feature type="domain" description="IMP dehydrogenase/GMP reductase" evidence="2">
    <location>
        <begin position="16"/>
        <end position="108"/>
    </location>
</feature>
<reference evidence="3" key="1">
    <citation type="journal article" date="2013" name="Environ. Microbiol.">
        <title>Microbiota from the distal guts of lean and obese adolescents exhibit partial functional redundancy besides clear differences in community structure.</title>
        <authorList>
            <person name="Ferrer M."/>
            <person name="Ruiz A."/>
            <person name="Lanza F."/>
            <person name="Haange S.B."/>
            <person name="Oberbach A."/>
            <person name="Till H."/>
            <person name="Bargiela R."/>
            <person name="Campoy C."/>
            <person name="Segura M.T."/>
            <person name="Richter M."/>
            <person name="von Bergen M."/>
            <person name="Seifert J."/>
            <person name="Suarez A."/>
        </authorList>
    </citation>
    <scope>NUCLEOTIDE SEQUENCE</scope>
</reference>
<accession>K1R868</accession>
<dbReference type="Gene3D" id="3.20.20.70">
    <property type="entry name" value="Aldolase class I"/>
    <property type="match status" value="1"/>
</dbReference>
<proteinExistence type="inferred from homology"/>
<evidence type="ECO:0000256" key="1">
    <source>
        <dbReference type="ARBA" id="ARBA00005502"/>
    </source>
</evidence>
<gene>
    <name evidence="3" type="ORF">LEA_20377</name>
</gene>
<organism evidence="3">
    <name type="scientific">human gut metagenome</name>
    <dbReference type="NCBI Taxonomy" id="408170"/>
    <lineage>
        <taxon>unclassified sequences</taxon>
        <taxon>metagenomes</taxon>
        <taxon>organismal metagenomes</taxon>
    </lineage>
</organism>
<name>K1R868_9ZZZZ</name>
<dbReference type="PANTHER" id="PTHR11911">
    <property type="entry name" value="INOSINE-5-MONOPHOSPHATE DEHYDROGENASE RELATED"/>
    <property type="match status" value="1"/>
</dbReference>
<dbReference type="SUPFAM" id="SSF51412">
    <property type="entry name" value="Inosine monophosphate dehydrogenase (IMPDH)"/>
    <property type="match status" value="1"/>
</dbReference>
<evidence type="ECO:0000259" key="2">
    <source>
        <dbReference type="Pfam" id="PF00478"/>
    </source>
</evidence>
<dbReference type="InterPro" id="IPR001093">
    <property type="entry name" value="IMP_DH_GMPRt"/>
</dbReference>
<sequence length="127" mass="14234">KENCEMAYYFSEPSRTFGEYLLVPGYSSSECIPTAVSLKTPLVKYRKGEEACPLTMNIPMVSAIMQSVSGEKLAIALAKQGGVSFIYGSQSVQSEADMVRRVKAYKRALLPLIPTCRRRLPWLMCWI</sequence>
<dbReference type="PANTHER" id="PTHR11911:SF111">
    <property type="entry name" value="INOSINE-5'-MONOPHOSPHATE DEHYDROGENASE"/>
    <property type="match status" value="1"/>
</dbReference>
<dbReference type="InterPro" id="IPR005990">
    <property type="entry name" value="IMP_DH"/>
</dbReference>
<dbReference type="AlphaFoldDB" id="K1R868"/>
<comment type="caution">
    <text evidence="3">The sequence shown here is derived from an EMBL/GenBank/DDBJ whole genome shotgun (WGS) entry which is preliminary data.</text>
</comment>
<comment type="similarity">
    <text evidence="1">Belongs to the IMPDH/GMPR family.</text>
</comment>
<feature type="non-terminal residue" evidence="3">
    <location>
        <position position="1"/>
    </location>
</feature>
<dbReference type="Pfam" id="PF00478">
    <property type="entry name" value="IMPDH"/>
    <property type="match status" value="1"/>
</dbReference>
<evidence type="ECO:0000313" key="3">
    <source>
        <dbReference type="EMBL" id="EKC45087.1"/>
    </source>
</evidence>
<dbReference type="GO" id="GO:0006183">
    <property type="term" value="P:GTP biosynthetic process"/>
    <property type="evidence" value="ECO:0007669"/>
    <property type="project" value="TreeGrafter"/>
</dbReference>
<protein>
    <submittedName>
        <fullName evidence="3">Inosine-5'-monophosphate dehydrogenase</fullName>
    </submittedName>
</protein>
<dbReference type="EMBL" id="AJWY01014005">
    <property type="protein sequence ID" value="EKC45087.1"/>
    <property type="molecule type" value="Genomic_DNA"/>
</dbReference>
<dbReference type="InterPro" id="IPR013785">
    <property type="entry name" value="Aldolase_TIM"/>
</dbReference>
<dbReference type="GO" id="GO:0003938">
    <property type="term" value="F:IMP dehydrogenase activity"/>
    <property type="evidence" value="ECO:0007669"/>
    <property type="project" value="InterPro"/>
</dbReference>